<name>A0A5C5ZVN8_9BACT</name>
<evidence type="ECO:0000256" key="6">
    <source>
        <dbReference type="PIRSR" id="PIRSR627057-1"/>
    </source>
</evidence>
<feature type="compositionally biased region" description="Polar residues" evidence="9">
    <location>
        <begin position="1"/>
        <end position="11"/>
    </location>
</feature>
<feature type="active site" description="Proton donor" evidence="6">
    <location>
        <position position="358"/>
    </location>
</feature>
<keyword evidence="5 8" id="KW-0482">Metalloprotease</keyword>
<evidence type="ECO:0000256" key="10">
    <source>
        <dbReference type="SAM" id="Phobius"/>
    </source>
</evidence>
<feature type="transmembrane region" description="Helical" evidence="10">
    <location>
        <begin position="150"/>
        <end position="170"/>
    </location>
</feature>
<evidence type="ECO:0000256" key="3">
    <source>
        <dbReference type="ARBA" id="ARBA00022801"/>
    </source>
</evidence>
<protein>
    <submittedName>
        <fullName evidence="13">M48 family peptidase</fullName>
    </submittedName>
</protein>
<keyword evidence="2 7" id="KW-0479">Metal-binding</keyword>
<feature type="binding site" evidence="7">
    <location>
        <position position="283"/>
    </location>
    <ligand>
        <name>Zn(2+)</name>
        <dbReference type="ChEBI" id="CHEBI:29105"/>
        <note>catalytic</note>
    </ligand>
</feature>
<feature type="binding site" evidence="7">
    <location>
        <position position="279"/>
    </location>
    <ligand>
        <name>Zn(2+)</name>
        <dbReference type="ChEBI" id="CHEBI:29105"/>
        <note>catalytic</note>
    </ligand>
</feature>
<dbReference type="GO" id="GO:0071586">
    <property type="term" value="P:CAAX-box protein processing"/>
    <property type="evidence" value="ECO:0007669"/>
    <property type="project" value="InterPro"/>
</dbReference>
<dbReference type="Pfam" id="PF16491">
    <property type="entry name" value="Peptidase_M48_N"/>
    <property type="match status" value="1"/>
</dbReference>
<evidence type="ECO:0000256" key="1">
    <source>
        <dbReference type="ARBA" id="ARBA00022670"/>
    </source>
</evidence>
<dbReference type="Pfam" id="PF01435">
    <property type="entry name" value="Peptidase_M48"/>
    <property type="match status" value="1"/>
</dbReference>
<keyword evidence="3 8" id="KW-0378">Hydrolase</keyword>
<feature type="domain" description="Peptidase M48" evidence="11">
    <location>
        <begin position="212"/>
        <end position="411"/>
    </location>
</feature>
<feature type="transmembrane region" description="Helical" evidence="10">
    <location>
        <begin position="103"/>
        <end position="130"/>
    </location>
</feature>
<comment type="similarity">
    <text evidence="8">Belongs to the peptidase M48 family.</text>
</comment>
<dbReference type="InterPro" id="IPR032456">
    <property type="entry name" value="Peptidase_M48_N"/>
</dbReference>
<feature type="region of interest" description="Disordered" evidence="9">
    <location>
        <begin position="1"/>
        <end position="30"/>
    </location>
</feature>
<evidence type="ECO:0000256" key="4">
    <source>
        <dbReference type="ARBA" id="ARBA00022833"/>
    </source>
</evidence>
<reference evidence="13 14" key="1">
    <citation type="submission" date="2019-02" db="EMBL/GenBank/DDBJ databases">
        <title>Deep-cultivation of Planctomycetes and their phenomic and genomic characterization uncovers novel biology.</title>
        <authorList>
            <person name="Wiegand S."/>
            <person name="Jogler M."/>
            <person name="Boedeker C."/>
            <person name="Pinto D."/>
            <person name="Vollmers J."/>
            <person name="Rivas-Marin E."/>
            <person name="Kohn T."/>
            <person name="Peeters S.H."/>
            <person name="Heuer A."/>
            <person name="Rast P."/>
            <person name="Oberbeckmann S."/>
            <person name="Bunk B."/>
            <person name="Jeske O."/>
            <person name="Meyerdierks A."/>
            <person name="Storesund J.E."/>
            <person name="Kallscheuer N."/>
            <person name="Luecker S."/>
            <person name="Lage O.M."/>
            <person name="Pohl T."/>
            <person name="Merkel B.J."/>
            <person name="Hornburger P."/>
            <person name="Mueller R.-W."/>
            <person name="Bruemmer F."/>
            <person name="Labrenz M."/>
            <person name="Spormann A.M."/>
            <person name="Op Den Camp H."/>
            <person name="Overmann J."/>
            <person name="Amann R."/>
            <person name="Jetten M.S.M."/>
            <person name="Mascher T."/>
            <person name="Medema M.H."/>
            <person name="Devos D.P."/>
            <person name="Kaster A.-K."/>
            <person name="Ovreas L."/>
            <person name="Rohde M."/>
            <person name="Galperin M.Y."/>
            <person name="Jogler C."/>
        </authorList>
    </citation>
    <scope>NUCLEOTIDE SEQUENCE [LARGE SCALE GENOMIC DNA]</scope>
    <source>
        <strain evidence="13 14">Mal64</strain>
    </source>
</reference>
<dbReference type="EMBL" id="SJPQ01000001">
    <property type="protein sequence ID" value="TWT91118.1"/>
    <property type="molecule type" value="Genomic_DNA"/>
</dbReference>
<sequence>MDLSPGATSEGNAADPDEANSAADGLEGANVVEGQPADSVEASPLSGAQLEDAKRYNRATLVCHLVDKVVDFAFLAVAAVWLAEPLDAWLAGFIPTGDPSVLRAFALAAVVTVLHAVVSSPISFTAGYLIEHRYGLSNQSFMGWLRNWAINNTLAVVMNSLLFGGLFAIIGLTGGWWWLAAAAAFFVVSVVLGQLTPVLLLPLFYKVDRIDDPNLLERMTRLAADGGLTIEGVYRLGMGAETKKANAMLAGLGRTRRVLMGDTLLEAFSPEEVDVVFAHEVGHHVRRHIPKLLVAGAVIAIVGFGATHLAITRWTGLTDPVAWPTATLAPMMLLLAMMGTLIGPLMNFMSRKHEREADRYALEATGDPESFRTAFLRLARMNKADPNPHPLEVVLLHSHPPIAERLAAAKSFAASPTK</sequence>
<evidence type="ECO:0000256" key="9">
    <source>
        <dbReference type="SAM" id="MobiDB-lite"/>
    </source>
</evidence>
<dbReference type="InterPro" id="IPR027057">
    <property type="entry name" value="CAXX_Prtase_1"/>
</dbReference>
<keyword evidence="4 7" id="KW-0862">Zinc</keyword>
<feature type="transmembrane region" description="Helical" evidence="10">
    <location>
        <begin position="176"/>
        <end position="205"/>
    </location>
</feature>
<comment type="cofactor">
    <cofactor evidence="7 8">
        <name>Zn(2+)</name>
        <dbReference type="ChEBI" id="CHEBI:29105"/>
    </cofactor>
    <text evidence="7 8">Binds 1 zinc ion per subunit.</text>
</comment>
<evidence type="ECO:0000256" key="8">
    <source>
        <dbReference type="RuleBase" id="RU003983"/>
    </source>
</evidence>
<organism evidence="13 14">
    <name type="scientific">Pseudobythopirellula maris</name>
    <dbReference type="NCBI Taxonomy" id="2527991"/>
    <lineage>
        <taxon>Bacteria</taxon>
        <taxon>Pseudomonadati</taxon>
        <taxon>Planctomycetota</taxon>
        <taxon>Planctomycetia</taxon>
        <taxon>Pirellulales</taxon>
        <taxon>Lacipirellulaceae</taxon>
        <taxon>Pseudobythopirellula</taxon>
    </lineage>
</organism>
<dbReference type="Gene3D" id="3.30.2010.10">
    <property type="entry name" value="Metalloproteases ('zincins'), catalytic domain"/>
    <property type="match status" value="1"/>
</dbReference>
<dbReference type="RefSeq" id="WP_146398573.1">
    <property type="nucleotide sequence ID" value="NZ_SJPQ01000001.1"/>
</dbReference>
<gene>
    <name evidence="13" type="ORF">Mal64_15170</name>
</gene>
<dbReference type="CDD" id="cd07343">
    <property type="entry name" value="M48A_Zmpste24p_like"/>
    <property type="match status" value="1"/>
</dbReference>
<dbReference type="OrthoDB" id="9781930at2"/>
<dbReference type="InterPro" id="IPR001915">
    <property type="entry name" value="Peptidase_M48"/>
</dbReference>
<comment type="caution">
    <text evidence="13">The sequence shown here is derived from an EMBL/GenBank/DDBJ whole genome shotgun (WGS) entry which is preliminary data.</text>
</comment>
<evidence type="ECO:0000256" key="5">
    <source>
        <dbReference type="ARBA" id="ARBA00023049"/>
    </source>
</evidence>
<proteinExistence type="inferred from homology"/>
<feature type="active site" evidence="6">
    <location>
        <position position="280"/>
    </location>
</feature>
<evidence type="ECO:0000259" key="11">
    <source>
        <dbReference type="Pfam" id="PF01435"/>
    </source>
</evidence>
<evidence type="ECO:0000313" key="13">
    <source>
        <dbReference type="EMBL" id="TWT91118.1"/>
    </source>
</evidence>
<keyword evidence="14" id="KW-1185">Reference proteome</keyword>
<keyword evidence="10" id="KW-1133">Transmembrane helix</keyword>
<dbReference type="AlphaFoldDB" id="A0A5C5ZVN8"/>
<keyword evidence="1 8" id="KW-0645">Protease</keyword>
<feature type="transmembrane region" description="Helical" evidence="10">
    <location>
        <begin position="331"/>
        <end position="349"/>
    </location>
</feature>
<keyword evidence="10" id="KW-0472">Membrane</keyword>
<feature type="binding site" evidence="7">
    <location>
        <position position="354"/>
    </location>
    <ligand>
        <name>Zn(2+)</name>
        <dbReference type="ChEBI" id="CHEBI:29105"/>
        <note>catalytic</note>
    </ligand>
</feature>
<dbReference type="Proteomes" id="UP000315440">
    <property type="component" value="Unassembled WGS sequence"/>
</dbReference>
<feature type="transmembrane region" description="Helical" evidence="10">
    <location>
        <begin position="65"/>
        <end position="83"/>
    </location>
</feature>
<evidence type="ECO:0000313" key="14">
    <source>
        <dbReference type="Proteomes" id="UP000315440"/>
    </source>
</evidence>
<keyword evidence="10" id="KW-0812">Transmembrane</keyword>
<accession>A0A5C5ZVN8</accession>
<feature type="domain" description="CAAX prenyl protease 1 N-terminal" evidence="12">
    <location>
        <begin position="45"/>
        <end position="206"/>
    </location>
</feature>
<evidence type="ECO:0000256" key="2">
    <source>
        <dbReference type="ARBA" id="ARBA00022723"/>
    </source>
</evidence>
<dbReference type="PANTHER" id="PTHR10120">
    <property type="entry name" value="CAAX PRENYL PROTEASE 1"/>
    <property type="match status" value="1"/>
</dbReference>
<feature type="transmembrane region" description="Helical" evidence="10">
    <location>
        <begin position="292"/>
        <end position="311"/>
    </location>
</feature>
<evidence type="ECO:0000259" key="12">
    <source>
        <dbReference type="Pfam" id="PF16491"/>
    </source>
</evidence>
<evidence type="ECO:0000256" key="7">
    <source>
        <dbReference type="PIRSR" id="PIRSR627057-2"/>
    </source>
</evidence>
<dbReference type="GO" id="GO:0046872">
    <property type="term" value="F:metal ion binding"/>
    <property type="evidence" value="ECO:0007669"/>
    <property type="project" value="UniProtKB-KW"/>
</dbReference>
<dbReference type="GO" id="GO:0004222">
    <property type="term" value="F:metalloendopeptidase activity"/>
    <property type="evidence" value="ECO:0007669"/>
    <property type="project" value="InterPro"/>
</dbReference>